<accession>A0A5B7F9J6</accession>
<dbReference type="Proteomes" id="UP000324222">
    <property type="component" value="Unassembled WGS sequence"/>
</dbReference>
<evidence type="ECO:0000256" key="1">
    <source>
        <dbReference type="SAM" id="MobiDB-lite"/>
    </source>
</evidence>
<feature type="region of interest" description="Disordered" evidence="1">
    <location>
        <begin position="80"/>
        <end position="99"/>
    </location>
</feature>
<sequence>MQTVKRVTESYLRHEGTPEAQLTYRVLTRVGGEGPQHSHNAPRSLPRSLTLGSKGSTSPRANLSHTFPRMQSYQLVLLDVRRRPPGQRPPWRRRAQQLW</sequence>
<feature type="compositionally biased region" description="Basic residues" evidence="1">
    <location>
        <begin position="90"/>
        <end position="99"/>
    </location>
</feature>
<keyword evidence="3" id="KW-1185">Reference proteome</keyword>
<proteinExistence type="predicted"/>
<feature type="compositionally biased region" description="Polar residues" evidence="1">
    <location>
        <begin position="50"/>
        <end position="67"/>
    </location>
</feature>
<reference evidence="2 3" key="1">
    <citation type="submission" date="2019-05" db="EMBL/GenBank/DDBJ databases">
        <title>Another draft genome of Portunus trituberculatus and its Hox gene families provides insights of decapod evolution.</title>
        <authorList>
            <person name="Jeong J.-H."/>
            <person name="Song I."/>
            <person name="Kim S."/>
            <person name="Choi T."/>
            <person name="Kim D."/>
            <person name="Ryu S."/>
            <person name="Kim W."/>
        </authorList>
    </citation>
    <scope>NUCLEOTIDE SEQUENCE [LARGE SCALE GENOMIC DNA]</scope>
    <source>
        <tissue evidence="2">Muscle</tissue>
    </source>
</reference>
<protein>
    <submittedName>
        <fullName evidence="2">Uncharacterized protein</fullName>
    </submittedName>
</protein>
<evidence type="ECO:0000313" key="2">
    <source>
        <dbReference type="EMBL" id="MPC41909.1"/>
    </source>
</evidence>
<dbReference type="EMBL" id="VSRR010005231">
    <property type="protein sequence ID" value="MPC41909.1"/>
    <property type="molecule type" value="Genomic_DNA"/>
</dbReference>
<feature type="region of interest" description="Disordered" evidence="1">
    <location>
        <begin position="29"/>
        <end position="67"/>
    </location>
</feature>
<organism evidence="2 3">
    <name type="scientific">Portunus trituberculatus</name>
    <name type="common">Swimming crab</name>
    <name type="synonym">Neptunus trituberculatus</name>
    <dbReference type="NCBI Taxonomy" id="210409"/>
    <lineage>
        <taxon>Eukaryota</taxon>
        <taxon>Metazoa</taxon>
        <taxon>Ecdysozoa</taxon>
        <taxon>Arthropoda</taxon>
        <taxon>Crustacea</taxon>
        <taxon>Multicrustacea</taxon>
        <taxon>Malacostraca</taxon>
        <taxon>Eumalacostraca</taxon>
        <taxon>Eucarida</taxon>
        <taxon>Decapoda</taxon>
        <taxon>Pleocyemata</taxon>
        <taxon>Brachyura</taxon>
        <taxon>Eubrachyura</taxon>
        <taxon>Portunoidea</taxon>
        <taxon>Portunidae</taxon>
        <taxon>Portuninae</taxon>
        <taxon>Portunus</taxon>
    </lineage>
</organism>
<name>A0A5B7F9J6_PORTR</name>
<evidence type="ECO:0000313" key="3">
    <source>
        <dbReference type="Proteomes" id="UP000324222"/>
    </source>
</evidence>
<comment type="caution">
    <text evidence="2">The sequence shown here is derived from an EMBL/GenBank/DDBJ whole genome shotgun (WGS) entry which is preliminary data.</text>
</comment>
<dbReference type="AlphaFoldDB" id="A0A5B7F9J6"/>
<gene>
    <name evidence="2" type="ORF">E2C01_035518</name>
</gene>